<sequence length="533" mass="61345">MANLGELRRAEVLWWDPENVYVLCPWCSRSHCHKFSEEYHHQLGDAPCRPSHCNISIYSIDYPVGQCDIGYEIDKKNCRYITKRGLEYQKGLLSDARREGLRKAFQKVIEEKQTWSATMEKSLVWEDAKEERKMRQDATVWRIDIVCFRMIQGDVKFVKNFLESSSDAALLLHGVYSGSHSKQSARENGRTGFLELDQFTYGTTALHIAARGQYPEIVRLLVSKGAKIDAQDVNGYTPLMEAAFWGRLENARILLGHGANKFIECIHDGRSKTAQDLAENTRNNAWIRTRRAEGAACQPLVKDTYARDCDRDDIRHLLRRTIFKGPTVPAHLALQEAVFGKDKETPQLLSFKTYYSVFDERKATAVLHRGPNFPDVYAQSGWGHDDERDKRFISGNKWTAKVLSLSRRLNLQLQPSVDDDSQVGRCEASHAVKQLIAYLIDRHWFRRDKMTLPEEMDGLEESAADLHMRNSREIKSWQFGRLYLIRPEHGLKKAAIITNEPNCDGCRHFIDFINGSETFSELDLRVHRYSAIV</sequence>
<dbReference type="PANTHER" id="PTHR24189:SF71">
    <property type="entry name" value="ANKYRIN REPEAT DOMAIN 39"/>
    <property type="match status" value="1"/>
</dbReference>
<dbReference type="GO" id="GO:0005737">
    <property type="term" value="C:cytoplasm"/>
    <property type="evidence" value="ECO:0007669"/>
    <property type="project" value="TreeGrafter"/>
</dbReference>
<dbReference type="SMART" id="SM00248">
    <property type="entry name" value="ANK"/>
    <property type="match status" value="2"/>
</dbReference>
<dbReference type="EMBL" id="JAAHCF010000243">
    <property type="protein sequence ID" value="KAK8145974.1"/>
    <property type="molecule type" value="Genomic_DNA"/>
</dbReference>
<keyword evidence="6" id="KW-1185">Reference proteome</keyword>
<dbReference type="InterPro" id="IPR050745">
    <property type="entry name" value="Multifunctional_regulatory"/>
</dbReference>
<organism evidence="5 6">
    <name type="scientific">Beauveria asiatica</name>
    <dbReference type="NCBI Taxonomy" id="1069075"/>
    <lineage>
        <taxon>Eukaryota</taxon>
        <taxon>Fungi</taxon>
        <taxon>Dikarya</taxon>
        <taxon>Ascomycota</taxon>
        <taxon>Pezizomycotina</taxon>
        <taxon>Sordariomycetes</taxon>
        <taxon>Hypocreomycetidae</taxon>
        <taxon>Hypocreales</taxon>
        <taxon>Cordycipitaceae</taxon>
        <taxon>Beauveria</taxon>
    </lineage>
</organism>
<keyword evidence="2 3" id="KW-0040">ANK repeat</keyword>
<dbReference type="Pfam" id="PF24120">
    <property type="entry name" value="SsdA_C"/>
    <property type="match status" value="1"/>
</dbReference>
<feature type="domain" description="Single-strand DNA deaminase toxin A-like C-terminal" evidence="4">
    <location>
        <begin position="378"/>
        <end position="436"/>
    </location>
</feature>
<dbReference type="SUPFAM" id="SSF48403">
    <property type="entry name" value="Ankyrin repeat"/>
    <property type="match status" value="1"/>
</dbReference>
<evidence type="ECO:0000313" key="5">
    <source>
        <dbReference type="EMBL" id="KAK8145974.1"/>
    </source>
</evidence>
<gene>
    <name evidence="5" type="ORF">G3M48_003762</name>
</gene>
<evidence type="ECO:0000256" key="3">
    <source>
        <dbReference type="PROSITE-ProRule" id="PRU00023"/>
    </source>
</evidence>
<dbReference type="Proteomes" id="UP001397290">
    <property type="component" value="Unassembled WGS sequence"/>
</dbReference>
<evidence type="ECO:0000313" key="6">
    <source>
        <dbReference type="Proteomes" id="UP001397290"/>
    </source>
</evidence>
<name>A0AAW0RUL8_9HYPO</name>
<feature type="repeat" description="ANK" evidence="3">
    <location>
        <begin position="234"/>
        <end position="260"/>
    </location>
</feature>
<dbReference type="InterPro" id="IPR036770">
    <property type="entry name" value="Ankyrin_rpt-contain_sf"/>
</dbReference>
<dbReference type="Pfam" id="PF12796">
    <property type="entry name" value="Ank_2"/>
    <property type="match status" value="1"/>
</dbReference>
<evidence type="ECO:0000256" key="2">
    <source>
        <dbReference type="ARBA" id="ARBA00023043"/>
    </source>
</evidence>
<comment type="caution">
    <text evidence="5">The sequence shown here is derived from an EMBL/GenBank/DDBJ whole genome shotgun (WGS) entry which is preliminary data.</text>
</comment>
<protein>
    <recommendedName>
        <fullName evidence="4">Single-strand DNA deaminase toxin A-like C-terminal domain-containing protein</fullName>
    </recommendedName>
</protein>
<dbReference type="PROSITE" id="PS50297">
    <property type="entry name" value="ANK_REP_REGION"/>
    <property type="match status" value="2"/>
</dbReference>
<proteinExistence type="predicted"/>
<evidence type="ECO:0000256" key="1">
    <source>
        <dbReference type="ARBA" id="ARBA00022737"/>
    </source>
</evidence>
<feature type="repeat" description="ANK" evidence="3">
    <location>
        <begin position="201"/>
        <end position="233"/>
    </location>
</feature>
<dbReference type="PROSITE" id="PS50088">
    <property type="entry name" value="ANK_REPEAT"/>
    <property type="match status" value="2"/>
</dbReference>
<dbReference type="Gene3D" id="1.25.40.20">
    <property type="entry name" value="Ankyrin repeat-containing domain"/>
    <property type="match status" value="1"/>
</dbReference>
<dbReference type="InterPro" id="IPR057517">
    <property type="entry name" value="SsdA-like_C"/>
</dbReference>
<dbReference type="AlphaFoldDB" id="A0AAW0RUL8"/>
<accession>A0AAW0RUL8</accession>
<dbReference type="GO" id="GO:0005634">
    <property type="term" value="C:nucleus"/>
    <property type="evidence" value="ECO:0007669"/>
    <property type="project" value="TreeGrafter"/>
</dbReference>
<reference evidence="5 6" key="1">
    <citation type="submission" date="2020-02" db="EMBL/GenBank/DDBJ databases">
        <title>Comparative genomics of the hypocrealean fungal genus Beauvera.</title>
        <authorList>
            <person name="Showalter D.N."/>
            <person name="Bushley K.E."/>
            <person name="Rehner S.A."/>
        </authorList>
    </citation>
    <scope>NUCLEOTIDE SEQUENCE [LARGE SCALE GENOMIC DNA]</scope>
    <source>
        <strain evidence="5 6">ARSEF4384</strain>
    </source>
</reference>
<keyword evidence="1" id="KW-0677">Repeat</keyword>
<dbReference type="PANTHER" id="PTHR24189">
    <property type="entry name" value="MYOTROPHIN"/>
    <property type="match status" value="1"/>
</dbReference>
<dbReference type="InterPro" id="IPR002110">
    <property type="entry name" value="Ankyrin_rpt"/>
</dbReference>
<evidence type="ECO:0000259" key="4">
    <source>
        <dbReference type="Pfam" id="PF24120"/>
    </source>
</evidence>